<dbReference type="eggNOG" id="COG1263">
    <property type="taxonomic scope" value="Bacteria"/>
</dbReference>
<dbReference type="FunFam" id="2.70.70.10:FF:000001">
    <property type="entry name" value="PTS system glucose-specific IIA component"/>
    <property type="match status" value="1"/>
</dbReference>
<keyword evidence="7 17" id="KW-0812">Transmembrane</keyword>
<feature type="transmembrane region" description="Helical" evidence="17">
    <location>
        <begin position="322"/>
        <end position="342"/>
    </location>
</feature>
<accession>S0NP10</accession>
<dbReference type="GO" id="GO:0090589">
    <property type="term" value="F:protein-phosphocysteine-trehalose phosphotransferase system transporter activity"/>
    <property type="evidence" value="ECO:0007669"/>
    <property type="project" value="TreeGrafter"/>
</dbReference>
<dbReference type="GO" id="GO:0008982">
    <property type="term" value="F:protein-N(PI)-phosphohistidine-sugar phosphotransferase activity"/>
    <property type="evidence" value="ECO:0007669"/>
    <property type="project" value="InterPro"/>
</dbReference>
<feature type="active site" description="Phosphocysteine intermediate; for EIIB activity" evidence="16">
    <location>
        <position position="27"/>
    </location>
</feature>
<dbReference type="GO" id="GO:0016301">
    <property type="term" value="F:kinase activity"/>
    <property type="evidence" value="ECO:0007669"/>
    <property type="project" value="UniProtKB-KW"/>
</dbReference>
<protein>
    <recommendedName>
        <fullName evidence="14">PTS system sucrose-specific EIIBCA component</fullName>
        <ecNumber evidence="11">2.7.1.211</ecNumber>
    </recommendedName>
    <alternativeName>
        <fullName evidence="15">EIIBCA-Scr</fullName>
    </alternativeName>
</protein>
<dbReference type="InterPro" id="IPR013013">
    <property type="entry name" value="PTS_EIIC_1"/>
</dbReference>
<dbReference type="EMBL" id="ASWO01000007">
    <property type="protein sequence ID" value="EOT82964.1"/>
    <property type="molecule type" value="Genomic_DNA"/>
</dbReference>
<dbReference type="GO" id="GO:0009401">
    <property type="term" value="P:phosphoenolpyruvate-dependent sugar phosphotransferase system"/>
    <property type="evidence" value="ECO:0007669"/>
    <property type="project" value="UniProtKB-KW"/>
</dbReference>
<comment type="caution">
    <text evidence="21">The sequence shown here is derived from an EMBL/GenBank/DDBJ whole genome shotgun (WGS) entry which is preliminary data.</text>
</comment>
<dbReference type="SUPFAM" id="SSF55604">
    <property type="entry name" value="Glucose permease domain IIB"/>
    <property type="match status" value="1"/>
</dbReference>
<sequence length="628" mass="66958">MSKNQEIASRVLDAVGGKENVNSVVHCATRLRFKLKDEEKADTERLQEDPDVIQVVRSGGQYQVVIGSHVSDVYRELIDQSNLSSASDDDSGKSETVLGRLIDIVSSIFTPFLGAMAGAGVLKGFLTLALALNWLTDTSGVYIVLFAIADGFFTYLPVALAVTAARKFKTNEFLALALAMALVYPTITASAGQTLSFLGLPVIIGASAYTSSVIPILLAVFIQSYVERFFKKVVPDFLQIICVPVGVFLIMAPLTFIAIGPIGTILGDWLGKGYGAIYGLSPLVAGAVMGGLWQVFVMFGMHWGFVPIALLNLTQYGSDSMVPMLLPAVISQAGAALAVFFITKNTKLKGLAMSSTITAFFGITEPTVYGVTLPLKKPFIAACISGAVGGAIIGFSHVQNYAFGLVSILSLPSFIPQDTKSLDGVIWAAIGTAVAFVLAFVLTMVLRFEDKPETAPKTTLEKVDEVTDTVTAPTTDAHHYTIASPLTGNVLPLSKVEDQVFASEALGKGIAIEPTVGELYAPYDGEITTIFPTGHAVGITTIDGIEILMHIGMDTVALEGKGFEAFVKQGDKVQKGTLLIRFDIEFIKAQGYPVVTPVVITNTAQFTDVLDLDQQTILNGEDVLTIVK</sequence>
<evidence type="ECO:0000256" key="2">
    <source>
        <dbReference type="ARBA" id="ARBA00022448"/>
    </source>
</evidence>
<dbReference type="NCBIfam" id="TIGR00830">
    <property type="entry name" value="PTBA"/>
    <property type="match status" value="1"/>
</dbReference>
<evidence type="ECO:0000256" key="5">
    <source>
        <dbReference type="ARBA" id="ARBA00022679"/>
    </source>
</evidence>
<feature type="transmembrane region" description="Helical" evidence="17">
    <location>
        <begin position="348"/>
        <end position="372"/>
    </location>
</feature>
<dbReference type="Gene3D" id="2.70.70.10">
    <property type="entry name" value="Glucose Permease (Domain IIA)"/>
    <property type="match status" value="1"/>
</dbReference>
<evidence type="ECO:0000256" key="12">
    <source>
        <dbReference type="ARBA" id="ARBA00045139"/>
    </source>
</evidence>
<dbReference type="Gene3D" id="3.30.1360.60">
    <property type="entry name" value="Glucose permease domain IIB"/>
    <property type="match status" value="1"/>
</dbReference>
<feature type="transmembrane region" description="Helical" evidence="17">
    <location>
        <begin position="237"/>
        <end position="263"/>
    </location>
</feature>
<gene>
    <name evidence="21" type="ORF">I573_02077</name>
</gene>
<comment type="catalytic activity">
    <reaction evidence="13">
        <text>N(pros)-phospho-L-histidyl-[protein](out) + sucrose = sucrose 6(G)-phosphate(in) + L-histidyl-[protein]</text>
        <dbReference type="Rhea" id="RHEA:49236"/>
        <dbReference type="Rhea" id="RHEA-COMP:9745"/>
        <dbReference type="Rhea" id="RHEA-COMP:9746"/>
        <dbReference type="ChEBI" id="CHEBI:17992"/>
        <dbReference type="ChEBI" id="CHEBI:29979"/>
        <dbReference type="ChEBI" id="CHEBI:64837"/>
        <dbReference type="ChEBI" id="CHEBI:91002"/>
        <dbReference type="EC" id="2.7.1.211"/>
    </reaction>
</comment>
<dbReference type="PANTHER" id="PTHR30175:SF1">
    <property type="entry name" value="PTS SYSTEM ARBUTIN-, CELLOBIOSE-, AND SALICIN-SPECIFIC EIIBC COMPONENT-RELATED"/>
    <property type="match status" value="1"/>
</dbReference>
<keyword evidence="6" id="KW-0598">Phosphotransferase system</keyword>
<dbReference type="PROSITE" id="PS00371">
    <property type="entry name" value="PTS_EIIA_TYPE_1_HIS"/>
    <property type="match status" value="1"/>
</dbReference>
<dbReference type="Pfam" id="PF00358">
    <property type="entry name" value="PTS_EIIA_1"/>
    <property type="match status" value="1"/>
</dbReference>
<dbReference type="NCBIfam" id="TIGR01995">
    <property type="entry name" value="PTS-II-ABC-beta"/>
    <property type="match status" value="1"/>
</dbReference>
<dbReference type="PROSITE" id="PS51103">
    <property type="entry name" value="PTS_EIIC_TYPE_1"/>
    <property type="match status" value="1"/>
</dbReference>
<dbReference type="InterPro" id="IPR050558">
    <property type="entry name" value="PTS_Sugar-Specific_Components"/>
</dbReference>
<keyword evidence="9 17" id="KW-1133">Transmembrane helix</keyword>
<evidence type="ECO:0000259" key="19">
    <source>
        <dbReference type="PROSITE" id="PS51098"/>
    </source>
</evidence>
<evidence type="ECO:0000256" key="10">
    <source>
        <dbReference type="ARBA" id="ARBA00023136"/>
    </source>
</evidence>
<evidence type="ECO:0000259" key="20">
    <source>
        <dbReference type="PROSITE" id="PS51103"/>
    </source>
</evidence>
<dbReference type="FunFam" id="3.30.1360.60:FF:000001">
    <property type="entry name" value="PTS system glucose-specific IIBC component PtsG"/>
    <property type="match status" value="1"/>
</dbReference>
<dbReference type="InterPro" id="IPR036878">
    <property type="entry name" value="Glu_permease_IIB"/>
</dbReference>
<feature type="domain" description="PTS EIIB type-1" evidence="19">
    <location>
        <begin position="5"/>
        <end position="87"/>
    </location>
</feature>
<dbReference type="AlphaFoldDB" id="S0NP10"/>
<dbReference type="EC" id="2.7.1.211" evidence="11"/>
<feature type="domain" description="PTS EIIA type-1" evidence="18">
    <location>
        <begin position="498"/>
        <end position="602"/>
    </location>
</feature>
<keyword evidence="2" id="KW-0813">Transport</keyword>
<comment type="subcellular location">
    <subcellularLocation>
        <location evidence="1">Cell membrane</location>
        <topology evidence="1">Multi-pass membrane protein</topology>
    </subcellularLocation>
</comment>
<comment type="function">
    <text evidence="12">The phosphoenolpyruvate-dependent sugar phosphotransferase system (sugar PTS), a major carbohydrate active transport system, catalyzes the phosphorylation of incoming sugar substrates concomitantly with their translocation across the cell membrane. This system is involved in sucrose transport.</text>
</comment>
<feature type="transmembrane region" description="Helical" evidence="17">
    <location>
        <begin position="108"/>
        <end position="135"/>
    </location>
</feature>
<evidence type="ECO:0000256" key="14">
    <source>
        <dbReference type="ARBA" id="ARBA00074554"/>
    </source>
</evidence>
<feature type="domain" description="PTS EIIC type-1" evidence="20">
    <location>
        <begin position="103"/>
        <end position="458"/>
    </location>
</feature>
<keyword evidence="8" id="KW-0418">Kinase</keyword>
<dbReference type="eggNOG" id="COG1264">
    <property type="taxonomic scope" value="Bacteria"/>
</dbReference>
<evidence type="ECO:0000256" key="4">
    <source>
        <dbReference type="ARBA" id="ARBA00022597"/>
    </source>
</evidence>
<feature type="transmembrane region" description="Helical" evidence="17">
    <location>
        <begin position="141"/>
        <end position="161"/>
    </location>
</feature>
<dbReference type="RefSeq" id="WP_016186436.1">
    <property type="nucleotide sequence ID" value="NZ_ASWO01000007.1"/>
</dbReference>
<keyword evidence="5" id="KW-0808">Transferase</keyword>
<keyword evidence="22" id="KW-1185">Reference proteome</keyword>
<evidence type="ECO:0000256" key="7">
    <source>
        <dbReference type="ARBA" id="ARBA00022692"/>
    </source>
</evidence>
<organism evidence="21 22">
    <name type="scientific">Enterococcus sulfureus ATCC 49903</name>
    <dbReference type="NCBI Taxonomy" id="1140003"/>
    <lineage>
        <taxon>Bacteria</taxon>
        <taxon>Bacillati</taxon>
        <taxon>Bacillota</taxon>
        <taxon>Bacilli</taxon>
        <taxon>Lactobacillales</taxon>
        <taxon>Enterococcaceae</taxon>
        <taxon>Enterococcus</taxon>
    </lineage>
</organism>
<dbReference type="InterPro" id="IPR011055">
    <property type="entry name" value="Dup_hybrid_motif"/>
</dbReference>
<dbReference type="OrthoDB" id="9769191at2"/>
<feature type="transmembrane region" description="Helical" evidence="17">
    <location>
        <begin position="379"/>
        <end position="404"/>
    </location>
</feature>
<dbReference type="PROSITE" id="PS51093">
    <property type="entry name" value="PTS_EIIA_TYPE_1"/>
    <property type="match status" value="1"/>
</dbReference>
<dbReference type="Pfam" id="PF02378">
    <property type="entry name" value="PTS_EIIC"/>
    <property type="match status" value="1"/>
</dbReference>
<evidence type="ECO:0000313" key="22">
    <source>
        <dbReference type="Proteomes" id="UP000015961"/>
    </source>
</evidence>
<evidence type="ECO:0000256" key="15">
    <source>
        <dbReference type="ARBA" id="ARBA00081008"/>
    </source>
</evidence>
<evidence type="ECO:0000256" key="17">
    <source>
        <dbReference type="SAM" id="Phobius"/>
    </source>
</evidence>
<proteinExistence type="predicted"/>
<evidence type="ECO:0000256" key="8">
    <source>
        <dbReference type="ARBA" id="ARBA00022777"/>
    </source>
</evidence>
<dbReference type="InterPro" id="IPR018113">
    <property type="entry name" value="PTrfase_EIIB_Cys"/>
</dbReference>
<feature type="transmembrane region" description="Helical" evidence="17">
    <location>
        <begin position="198"/>
        <end position="225"/>
    </location>
</feature>
<keyword evidence="3" id="KW-1003">Cell membrane</keyword>
<evidence type="ECO:0000256" key="13">
    <source>
        <dbReference type="ARBA" id="ARBA00048931"/>
    </source>
</evidence>
<dbReference type="Proteomes" id="UP000015961">
    <property type="component" value="Unassembled WGS sequence"/>
</dbReference>
<dbReference type="PANTHER" id="PTHR30175">
    <property type="entry name" value="PHOSPHOTRANSFERASE SYSTEM TRANSPORT PROTEIN"/>
    <property type="match status" value="1"/>
</dbReference>
<dbReference type="SUPFAM" id="SSF51261">
    <property type="entry name" value="Duplicated hybrid motif"/>
    <property type="match status" value="1"/>
</dbReference>
<name>S0NP10_9ENTE</name>
<evidence type="ECO:0000256" key="1">
    <source>
        <dbReference type="ARBA" id="ARBA00004651"/>
    </source>
</evidence>
<dbReference type="CDD" id="cd00212">
    <property type="entry name" value="PTS_IIB_glc"/>
    <property type="match status" value="1"/>
</dbReference>
<keyword evidence="4" id="KW-0762">Sugar transport</keyword>
<evidence type="ECO:0000256" key="6">
    <source>
        <dbReference type="ARBA" id="ARBA00022683"/>
    </source>
</evidence>
<dbReference type="GO" id="GO:0015771">
    <property type="term" value="P:trehalose transport"/>
    <property type="evidence" value="ECO:0007669"/>
    <property type="project" value="TreeGrafter"/>
</dbReference>
<evidence type="ECO:0000256" key="16">
    <source>
        <dbReference type="PROSITE-ProRule" id="PRU00421"/>
    </source>
</evidence>
<dbReference type="InterPro" id="IPR003352">
    <property type="entry name" value="PTS_EIIC"/>
</dbReference>
<dbReference type="InterPro" id="IPR011297">
    <property type="entry name" value="PTS_IIABC_b_glu"/>
</dbReference>
<evidence type="ECO:0000256" key="11">
    <source>
        <dbReference type="ARBA" id="ARBA00044053"/>
    </source>
</evidence>
<keyword evidence="10 17" id="KW-0472">Membrane</keyword>
<dbReference type="PATRIC" id="fig|1140003.3.peg.1931"/>
<evidence type="ECO:0000313" key="21">
    <source>
        <dbReference type="EMBL" id="EOT82964.1"/>
    </source>
</evidence>
<feature type="transmembrane region" description="Helical" evidence="17">
    <location>
        <begin position="424"/>
        <end position="446"/>
    </location>
</feature>
<evidence type="ECO:0000259" key="18">
    <source>
        <dbReference type="PROSITE" id="PS51093"/>
    </source>
</evidence>
<dbReference type="PROSITE" id="PS51098">
    <property type="entry name" value="PTS_EIIB_TYPE_1"/>
    <property type="match status" value="1"/>
</dbReference>
<dbReference type="InterPro" id="IPR001996">
    <property type="entry name" value="PTS_IIB_1"/>
</dbReference>
<dbReference type="PROSITE" id="PS01035">
    <property type="entry name" value="PTS_EIIB_TYPE_1_CYS"/>
    <property type="match status" value="1"/>
</dbReference>
<dbReference type="STRING" id="1140003.OMY_02004"/>
<feature type="transmembrane region" description="Helical" evidence="17">
    <location>
        <begin position="283"/>
        <end position="310"/>
    </location>
</feature>
<dbReference type="InterPro" id="IPR001127">
    <property type="entry name" value="PTS_EIIA_1_perm"/>
</dbReference>
<evidence type="ECO:0000256" key="3">
    <source>
        <dbReference type="ARBA" id="ARBA00022475"/>
    </source>
</evidence>
<reference evidence="21 22" key="1">
    <citation type="submission" date="2013-03" db="EMBL/GenBank/DDBJ databases">
        <title>The Genome Sequence of Enterococcus sulfureus ATCC_49903 (PacBio/Illumina hybrid assembly).</title>
        <authorList>
            <consortium name="The Broad Institute Genomics Platform"/>
            <consortium name="The Broad Institute Genome Sequencing Center for Infectious Disease"/>
            <person name="Earl A."/>
            <person name="Russ C."/>
            <person name="Gilmore M."/>
            <person name="Surin D."/>
            <person name="Walker B."/>
            <person name="Young S."/>
            <person name="Zeng Q."/>
            <person name="Gargeya S."/>
            <person name="Fitzgerald M."/>
            <person name="Haas B."/>
            <person name="Abouelleil A."/>
            <person name="Allen A.W."/>
            <person name="Alvarado L."/>
            <person name="Arachchi H.M."/>
            <person name="Berlin A.M."/>
            <person name="Chapman S.B."/>
            <person name="Gainer-Dewar J."/>
            <person name="Goldberg J."/>
            <person name="Griggs A."/>
            <person name="Gujja S."/>
            <person name="Hansen M."/>
            <person name="Howarth C."/>
            <person name="Imamovic A."/>
            <person name="Ireland A."/>
            <person name="Larimer J."/>
            <person name="McCowan C."/>
            <person name="Murphy C."/>
            <person name="Pearson M."/>
            <person name="Poon T.W."/>
            <person name="Priest M."/>
            <person name="Roberts A."/>
            <person name="Saif S."/>
            <person name="Shea T."/>
            <person name="Sisk P."/>
            <person name="Sykes S."/>
            <person name="Wortman J."/>
            <person name="Nusbaum C."/>
            <person name="Birren B."/>
        </authorList>
    </citation>
    <scope>NUCLEOTIDE SEQUENCE [LARGE SCALE GENOMIC DNA]</scope>
    <source>
        <strain evidence="21 22">ATCC 49903</strain>
    </source>
</reference>
<dbReference type="eggNOG" id="COG2190">
    <property type="taxonomic scope" value="Bacteria"/>
</dbReference>
<dbReference type="GO" id="GO:0005886">
    <property type="term" value="C:plasma membrane"/>
    <property type="evidence" value="ECO:0007669"/>
    <property type="project" value="UniProtKB-SubCell"/>
</dbReference>
<dbReference type="Pfam" id="PF00367">
    <property type="entry name" value="PTS_EIIB"/>
    <property type="match status" value="1"/>
</dbReference>
<evidence type="ECO:0000256" key="9">
    <source>
        <dbReference type="ARBA" id="ARBA00022989"/>
    </source>
</evidence>
<feature type="transmembrane region" description="Helical" evidence="17">
    <location>
        <begin position="173"/>
        <end position="192"/>
    </location>
</feature>